<dbReference type="EMBL" id="LN907867">
    <property type="protein sequence ID" value="CUU42155.1"/>
    <property type="molecule type" value="Genomic_DNA"/>
</dbReference>
<organism evidence="3 4">
    <name type="scientific">Blastochloris viridis</name>
    <name type="common">Rhodopseudomonas viridis</name>
    <dbReference type="NCBI Taxonomy" id="1079"/>
    <lineage>
        <taxon>Bacteria</taxon>
        <taxon>Pseudomonadati</taxon>
        <taxon>Pseudomonadota</taxon>
        <taxon>Alphaproteobacteria</taxon>
        <taxon>Hyphomicrobiales</taxon>
        <taxon>Blastochloridaceae</taxon>
        <taxon>Blastochloris</taxon>
    </lineage>
</organism>
<evidence type="ECO:0000313" key="2">
    <source>
        <dbReference type="EMBL" id="BAS00623.1"/>
    </source>
</evidence>
<dbReference type="RefSeq" id="WP_055037269.1">
    <property type="nucleotide sequence ID" value="NZ_AP014854.2"/>
</dbReference>
<dbReference type="EMBL" id="AP014854">
    <property type="protein sequence ID" value="BAS00623.1"/>
    <property type="molecule type" value="Genomic_DNA"/>
</dbReference>
<proteinExistence type="predicted"/>
<gene>
    <name evidence="2" type="ORF">BV133_3029</name>
    <name evidence="3" type="ORF">BVIRIDIS_11610</name>
</gene>
<evidence type="ECO:0000256" key="1">
    <source>
        <dbReference type="SAM" id="MobiDB-lite"/>
    </source>
</evidence>
<evidence type="ECO:0000313" key="4">
    <source>
        <dbReference type="Proteomes" id="UP000065734"/>
    </source>
</evidence>
<dbReference type="OrthoDB" id="8456930at2"/>
<dbReference type="AlphaFoldDB" id="A0A0H5BEI0"/>
<reference evidence="3" key="2">
    <citation type="submission" date="2015-11" db="EMBL/GenBank/DDBJ databases">
        <authorList>
            <person name="Zhang Y."/>
            <person name="Guo Z."/>
        </authorList>
    </citation>
    <scope>NUCLEOTIDE SEQUENCE</scope>
    <source>
        <strain evidence="3">1</strain>
    </source>
</reference>
<protein>
    <submittedName>
        <fullName evidence="3">Uncharacterized protein</fullName>
    </submittedName>
</protein>
<feature type="region of interest" description="Disordered" evidence="1">
    <location>
        <begin position="78"/>
        <end position="107"/>
    </location>
</feature>
<evidence type="ECO:0000313" key="3">
    <source>
        <dbReference type="EMBL" id="CUU42155.1"/>
    </source>
</evidence>
<reference evidence="4" key="3">
    <citation type="journal article" date="2016" name="Genome Announc.">
        <title>Revised genome sequence of the purple photosynthetic bacterium Blastochloris viridis.</title>
        <authorList>
            <person name="Liu L.N."/>
            <person name="Faulkner M."/>
            <person name="Liu X."/>
            <person name="Huang F."/>
            <person name="Darby A.C."/>
            <person name="Hall N."/>
        </authorList>
    </citation>
    <scope>NUCLEOTIDE SEQUENCE [LARGE SCALE GENOMIC DNA]</scope>
    <source>
        <strain evidence="4">ATCC 19567 / DSM 133 / F</strain>
    </source>
</reference>
<accession>A0A0H5BEI0</accession>
<sequence>MTSTPEFDWLHSPDVALQEQRAIAVYENTVGGLVILQERSWDEEDDTCIFITKTNIDAFIAAVLKAAGREDLVQALAPAEPETRPLTNAERQRRYRNNRRSGAPLAANLFTHSKEDAPLYAAE</sequence>
<keyword evidence="4" id="KW-1185">Reference proteome</keyword>
<dbReference type="Proteomes" id="UP000065734">
    <property type="component" value="Chromosome I"/>
</dbReference>
<dbReference type="KEGG" id="bvr:BVIR_1716"/>
<name>A0A0H5BEI0_BLAVI</name>
<reference evidence="2" key="1">
    <citation type="journal article" date="2015" name="Genome Announc.">
        <title>Complete Genome Sequence of the Bacteriochlorophyll b-Producing Photosynthetic Bacterium Blastochloris viridis.</title>
        <authorList>
            <person name="Tsukatani Y."/>
            <person name="Hirose Y."/>
            <person name="Harada J."/>
            <person name="Misawa N."/>
            <person name="Mori K."/>
            <person name="Inoue K."/>
            <person name="Tamiaki H."/>
        </authorList>
    </citation>
    <scope>NUCLEOTIDE SEQUENCE [LARGE SCALE GENOMIC DNA]</scope>
    <source>
        <strain evidence="2">DSM 133</strain>
    </source>
</reference>